<evidence type="ECO:0000313" key="2">
    <source>
        <dbReference type="EMBL" id="APW42306.1"/>
    </source>
</evidence>
<dbReference type="Proteomes" id="UP000186110">
    <property type="component" value="Chromosome"/>
</dbReference>
<gene>
    <name evidence="2" type="ORF">RS694_06975</name>
</gene>
<dbReference type="AlphaFoldDB" id="A0A1P8K8H4"/>
<accession>A0A1P8K8H4</accession>
<proteinExistence type="predicted"/>
<sequence length="60" mass="6244">MASDAGLALLVALADVCALAWLLVVLAFVLVLVLVLEVSCEMFMAGPVAANDHSAMVRTQ</sequence>
<dbReference type="EMBL" id="CP019239">
    <property type="protein sequence ID" value="APW42306.1"/>
    <property type="molecule type" value="Genomic_DNA"/>
</dbReference>
<keyword evidence="1" id="KW-0812">Transmembrane</keyword>
<protein>
    <submittedName>
        <fullName evidence="2">Uncharacterized protein</fullName>
    </submittedName>
</protein>
<evidence type="ECO:0000256" key="1">
    <source>
        <dbReference type="SAM" id="Phobius"/>
    </source>
</evidence>
<keyword evidence="1" id="KW-1133">Transmembrane helix</keyword>
<evidence type="ECO:0000313" key="3">
    <source>
        <dbReference type="Proteomes" id="UP000186110"/>
    </source>
</evidence>
<dbReference type="KEGG" id="rsb:RS694_06975"/>
<keyword evidence="3" id="KW-1185">Reference proteome</keyword>
<feature type="transmembrane region" description="Helical" evidence="1">
    <location>
        <begin position="6"/>
        <end position="36"/>
    </location>
</feature>
<reference evidence="2 3" key="1">
    <citation type="submission" date="2017-01" db="EMBL/GenBank/DDBJ databases">
        <authorList>
            <person name="Mah S.A."/>
            <person name="Swanson W.J."/>
            <person name="Moy G.W."/>
            <person name="Vacquier V.D."/>
        </authorList>
    </citation>
    <scope>NUCLEOTIDE SEQUENCE [LARGE SCALE GENOMIC DNA]</scope>
    <source>
        <strain evidence="2 3">DSM 22694</strain>
    </source>
</reference>
<name>A0A1P8K8H4_9BURK</name>
<keyword evidence="1" id="KW-0472">Membrane</keyword>
<organism evidence="2 3">
    <name type="scientific">Rhodoferax saidenbachensis</name>
    <dbReference type="NCBI Taxonomy" id="1484693"/>
    <lineage>
        <taxon>Bacteria</taxon>
        <taxon>Pseudomonadati</taxon>
        <taxon>Pseudomonadota</taxon>
        <taxon>Betaproteobacteria</taxon>
        <taxon>Burkholderiales</taxon>
        <taxon>Comamonadaceae</taxon>
        <taxon>Rhodoferax</taxon>
    </lineage>
</organism>